<name>A0A8S4RNK0_9NEOP</name>
<organism evidence="1 2">
    <name type="scientific">Pararge aegeria aegeria</name>
    <dbReference type="NCBI Taxonomy" id="348720"/>
    <lineage>
        <taxon>Eukaryota</taxon>
        <taxon>Metazoa</taxon>
        <taxon>Ecdysozoa</taxon>
        <taxon>Arthropoda</taxon>
        <taxon>Hexapoda</taxon>
        <taxon>Insecta</taxon>
        <taxon>Pterygota</taxon>
        <taxon>Neoptera</taxon>
        <taxon>Endopterygota</taxon>
        <taxon>Lepidoptera</taxon>
        <taxon>Glossata</taxon>
        <taxon>Ditrysia</taxon>
        <taxon>Papilionoidea</taxon>
        <taxon>Nymphalidae</taxon>
        <taxon>Satyrinae</taxon>
        <taxon>Satyrini</taxon>
        <taxon>Parargina</taxon>
        <taxon>Pararge</taxon>
    </lineage>
</organism>
<dbReference type="Proteomes" id="UP000838756">
    <property type="component" value="Unassembled WGS sequence"/>
</dbReference>
<evidence type="ECO:0000313" key="2">
    <source>
        <dbReference type="Proteomes" id="UP000838756"/>
    </source>
</evidence>
<dbReference type="EMBL" id="CAKXAJ010025284">
    <property type="protein sequence ID" value="CAH2237680.1"/>
    <property type="molecule type" value="Genomic_DNA"/>
</dbReference>
<dbReference type="AlphaFoldDB" id="A0A8S4RNK0"/>
<keyword evidence="2" id="KW-1185">Reference proteome</keyword>
<gene>
    <name evidence="1" type="primary">jg11357</name>
    <name evidence="1" type="ORF">PAEG_LOCUS14927</name>
</gene>
<evidence type="ECO:0000313" key="1">
    <source>
        <dbReference type="EMBL" id="CAH2237680.1"/>
    </source>
</evidence>
<protein>
    <submittedName>
        <fullName evidence="1">Jg11357 protein</fullName>
    </submittedName>
</protein>
<sequence length="71" mass="8349">MERRSILGLLRVRKIGNTAIRKKTNAIEALKLFRKLKWKCAGHVTRYLDKDGQRRSRNGAVDWDNEREVDP</sequence>
<accession>A0A8S4RNK0</accession>
<proteinExistence type="predicted"/>
<reference evidence="1" key="1">
    <citation type="submission" date="2022-03" db="EMBL/GenBank/DDBJ databases">
        <authorList>
            <person name="Lindestad O."/>
        </authorList>
    </citation>
    <scope>NUCLEOTIDE SEQUENCE</scope>
</reference>
<comment type="caution">
    <text evidence="1">The sequence shown here is derived from an EMBL/GenBank/DDBJ whole genome shotgun (WGS) entry which is preliminary data.</text>
</comment>